<keyword evidence="1" id="KW-1133">Transmembrane helix</keyword>
<dbReference type="InParanoid" id="A0A165I7X3"/>
<keyword evidence="1" id="KW-0812">Transmembrane</keyword>
<dbReference type="Proteomes" id="UP000077266">
    <property type="component" value="Unassembled WGS sequence"/>
</dbReference>
<gene>
    <name evidence="2" type="ORF">EXIGLDRAFT_57071</name>
</gene>
<evidence type="ECO:0000313" key="3">
    <source>
        <dbReference type="Proteomes" id="UP000077266"/>
    </source>
</evidence>
<organism evidence="2 3">
    <name type="scientific">Exidia glandulosa HHB12029</name>
    <dbReference type="NCBI Taxonomy" id="1314781"/>
    <lineage>
        <taxon>Eukaryota</taxon>
        <taxon>Fungi</taxon>
        <taxon>Dikarya</taxon>
        <taxon>Basidiomycota</taxon>
        <taxon>Agaricomycotina</taxon>
        <taxon>Agaricomycetes</taxon>
        <taxon>Auriculariales</taxon>
        <taxon>Exidiaceae</taxon>
        <taxon>Exidia</taxon>
    </lineage>
</organism>
<keyword evidence="1" id="KW-0472">Membrane</keyword>
<protein>
    <submittedName>
        <fullName evidence="2">Uncharacterized protein</fullName>
    </submittedName>
</protein>
<dbReference type="AlphaFoldDB" id="A0A165I7X3"/>
<keyword evidence="3" id="KW-1185">Reference proteome</keyword>
<reference evidence="2 3" key="1">
    <citation type="journal article" date="2016" name="Mol. Biol. Evol.">
        <title>Comparative Genomics of Early-Diverging Mushroom-Forming Fungi Provides Insights into the Origins of Lignocellulose Decay Capabilities.</title>
        <authorList>
            <person name="Nagy L.G."/>
            <person name="Riley R."/>
            <person name="Tritt A."/>
            <person name="Adam C."/>
            <person name="Daum C."/>
            <person name="Floudas D."/>
            <person name="Sun H."/>
            <person name="Yadav J.S."/>
            <person name="Pangilinan J."/>
            <person name="Larsson K.H."/>
            <person name="Matsuura K."/>
            <person name="Barry K."/>
            <person name="Labutti K."/>
            <person name="Kuo R."/>
            <person name="Ohm R.A."/>
            <person name="Bhattacharya S.S."/>
            <person name="Shirouzu T."/>
            <person name="Yoshinaga Y."/>
            <person name="Martin F.M."/>
            <person name="Grigoriev I.V."/>
            <person name="Hibbett D.S."/>
        </authorList>
    </citation>
    <scope>NUCLEOTIDE SEQUENCE [LARGE SCALE GENOMIC DNA]</scope>
    <source>
        <strain evidence="2 3">HHB12029</strain>
    </source>
</reference>
<feature type="transmembrane region" description="Helical" evidence="1">
    <location>
        <begin position="32"/>
        <end position="57"/>
    </location>
</feature>
<sequence>MGTTIQPRRSRSSIHPSIHPPFVYTPLQIANAMFAIVWPMLLIQTLLLIVATVVYFAPIDNDLSVYCAMIPWRVQQIAIVCVLAWVIRTRPLNVDGTQSPASKQLTSQINVS</sequence>
<accession>A0A165I7X3</accession>
<evidence type="ECO:0000256" key="1">
    <source>
        <dbReference type="SAM" id="Phobius"/>
    </source>
</evidence>
<dbReference type="EMBL" id="KV425997">
    <property type="protein sequence ID" value="KZV93028.1"/>
    <property type="molecule type" value="Genomic_DNA"/>
</dbReference>
<name>A0A165I7X3_EXIGL</name>
<proteinExistence type="predicted"/>
<evidence type="ECO:0000313" key="2">
    <source>
        <dbReference type="EMBL" id="KZV93028.1"/>
    </source>
</evidence>